<dbReference type="EMBL" id="CCYD01000109">
    <property type="protein sequence ID" value="CEG35800.1"/>
    <property type="molecule type" value="Genomic_DNA"/>
</dbReference>
<protein>
    <submittedName>
        <fullName evidence="1">Uncharacterized protein</fullName>
    </submittedName>
</protein>
<proteinExistence type="predicted"/>
<dbReference type="GeneID" id="36409748"/>
<accession>A0A0P1A6J7</accession>
<dbReference type="RefSeq" id="XP_024572169.1">
    <property type="nucleotide sequence ID" value="XM_024728203.2"/>
</dbReference>
<dbReference type="Proteomes" id="UP000054928">
    <property type="component" value="Unassembled WGS sequence"/>
</dbReference>
<name>A0A0P1A6J7_PLAHL</name>
<keyword evidence="2" id="KW-1185">Reference proteome</keyword>
<dbReference type="AlphaFoldDB" id="A0A0P1A6J7"/>
<sequence>MFANTVCKWEHDSDDMETFSLANPLLAKDLHEEITKSDLHLILVDYLKIIICSISLRLLHASAYFCD</sequence>
<evidence type="ECO:0000313" key="2">
    <source>
        <dbReference type="Proteomes" id="UP000054928"/>
    </source>
</evidence>
<organism evidence="1 2">
    <name type="scientific">Plasmopara halstedii</name>
    <name type="common">Downy mildew of sunflower</name>
    <dbReference type="NCBI Taxonomy" id="4781"/>
    <lineage>
        <taxon>Eukaryota</taxon>
        <taxon>Sar</taxon>
        <taxon>Stramenopiles</taxon>
        <taxon>Oomycota</taxon>
        <taxon>Peronosporomycetes</taxon>
        <taxon>Peronosporales</taxon>
        <taxon>Peronosporaceae</taxon>
        <taxon>Plasmopara</taxon>
    </lineage>
</organism>
<dbReference type="OrthoDB" id="96431at2759"/>
<reference evidence="2" key="1">
    <citation type="submission" date="2014-09" db="EMBL/GenBank/DDBJ databases">
        <authorList>
            <person name="Sharma Rahul"/>
            <person name="Thines Marco"/>
        </authorList>
    </citation>
    <scope>NUCLEOTIDE SEQUENCE [LARGE SCALE GENOMIC DNA]</scope>
</reference>
<evidence type="ECO:0000313" key="1">
    <source>
        <dbReference type="EMBL" id="CEG35800.1"/>
    </source>
</evidence>